<sequence length="73" mass="8745">MVAGVFLRQFYIERFVLFVVQKFGDKQAGKLVFFVDMGFFSPFLDGFQIIFVNRHFYSIMDKWLTKQKTSIIY</sequence>
<dbReference type="Proteomes" id="UP000034489">
    <property type="component" value="Unassembled WGS sequence"/>
</dbReference>
<evidence type="ECO:0000313" key="3">
    <source>
        <dbReference type="Proteomes" id="UP000034489"/>
    </source>
</evidence>
<feature type="transmembrane region" description="Helical" evidence="1">
    <location>
        <begin position="31"/>
        <end position="52"/>
    </location>
</feature>
<dbReference type="AlphaFoldDB" id="A0A0G0RT46"/>
<accession>A0A0G0RT46</accession>
<comment type="caution">
    <text evidence="2">The sequence shown here is derived from an EMBL/GenBank/DDBJ whole genome shotgun (WGS) entry which is preliminary data.</text>
</comment>
<gene>
    <name evidence="2" type="ORF">UT92_C0001G0036</name>
</gene>
<protein>
    <submittedName>
        <fullName evidence="2">Uncharacterized protein</fullName>
    </submittedName>
</protein>
<name>A0A0G0RT46_9BACT</name>
<keyword evidence="1" id="KW-1133">Transmembrane helix</keyword>
<reference evidence="2 3" key="1">
    <citation type="journal article" date="2015" name="Nature">
        <title>rRNA introns, odd ribosomes, and small enigmatic genomes across a large radiation of phyla.</title>
        <authorList>
            <person name="Brown C.T."/>
            <person name="Hug L.A."/>
            <person name="Thomas B.C."/>
            <person name="Sharon I."/>
            <person name="Castelle C.J."/>
            <person name="Singh A."/>
            <person name="Wilkins M.J."/>
            <person name="Williams K.H."/>
            <person name="Banfield J.F."/>
        </authorList>
    </citation>
    <scope>NUCLEOTIDE SEQUENCE [LARGE SCALE GENOMIC DNA]</scope>
</reference>
<organism evidence="2 3">
    <name type="scientific">Candidatus Curtissbacteria bacterium GW2011_GWA1_40_24</name>
    <dbReference type="NCBI Taxonomy" id="1618406"/>
    <lineage>
        <taxon>Bacteria</taxon>
        <taxon>Candidatus Curtissiibacteriota</taxon>
    </lineage>
</organism>
<evidence type="ECO:0000256" key="1">
    <source>
        <dbReference type="SAM" id="Phobius"/>
    </source>
</evidence>
<proteinExistence type="predicted"/>
<keyword evidence="1" id="KW-0472">Membrane</keyword>
<dbReference type="EMBL" id="LBYQ01000001">
    <property type="protein sequence ID" value="KKR55693.1"/>
    <property type="molecule type" value="Genomic_DNA"/>
</dbReference>
<evidence type="ECO:0000313" key="2">
    <source>
        <dbReference type="EMBL" id="KKR55693.1"/>
    </source>
</evidence>
<keyword evidence="1" id="KW-0812">Transmembrane</keyword>